<keyword evidence="10 13" id="KW-0472">Membrane</keyword>
<dbReference type="AlphaFoldDB" id="A0A6P5IRX9"/>
<dbReference type="GeneID" id="110195403"/>
<evidence type="ECO:0000259" key="18">
    <source>
        <dbReference type="Pfam" id="PF07885"/>
    </source>
</evidence>
<feature type="transmembrane region" description="Helical" evidence="17">
    <location>
        <begin position="198"/>
        <end position="216"/>
    </location>
</feature>
<name>A0A6P5IRX9_PHACI</name>
<dbReference type="InterPro" id="IPR003092">
    <property type="entry name" value="2pore_dom_K_chnl_TASK"/>
</dbReference>
<dbReference type="InterPro" id="IPR003280">
    <property type="entry name" value="2pore_dom_K_chnl"/>
</dbReference>
<keyword evidence="12 15" id="KW-0407">Ion channel</keyword>
<evidence type="ECO:0000256" key="5">
    <source>
        <dbReference type="ARBA" id="ARBA00022692"/>
    </source>
</evidence>
<dbReference type="GO" id="GO:0030322">
    <property type="term" value="P:stabilization of membrane potential"/>
    <property type="evidence" value="ECO:0007669"/>
    <property type="project" value="TreeGrafter"/>
</dbReference>
<dbReference type="GO" id="GO:0015271">
    <property type="term" value="F:outward rectifier potassium channel activity"/>
    <property type="evidence" value="ECO:0007669"/>
    <property type="project" value="TreeGrafter"/>
</dbReference>
<dbReference type="Pfam" id="PF07885">
    <property type="entry name" value="Ion_trans_2"/>
    <property type="match status" value="2"/>
</dbReference>
<dbReference type="InParanoid" id="A0A6P5IRX9"/>
<keyword evidence="5 15" id="KW-0812">Transmembrane</keyword>
<dbReference type="PIRSF" id="PIRSF038061">
    <property type="entry name" value="K_channel_subfamily_K_type"/>
    <property type="match status" value="1"/>
</dbReference>
<feature type="transmembrane region" description="Helical" evidence="17">
    <location>
        <begin position="228"/>
        <end position="251"/>
    </location>
</feature>
<dbReference type="InterPro" id="IPR013099">
    <property type="entry name" value="K_chnl_dom"/>
</dbReference>
<evidence type="ECO:0000256" key="16">
    <source>
        <dbReference type="SAM" id="MobiDB-lite"/>
    </source>
</evidence>
<dbReference type="PRINTS" id="PR01586">
    <property type="entry name" value="TWIKCHANNEL"/>
</dbReference>
<proteinExistence type="inferred from homology"/>
<evidence type="ECO:0000256" key="15">
    <source>
        <dbReference type="RuleBase" id="RU003857"/>
    </source>
</evidence>
<evidence type="ECO:0000313" key="20">
    <source>
        <dbReference type="RefSeq" id="XP_020823818.1"/>
    </source>
</evidence>
<evidence type="ECO:0000256" key="14">
    <source>
        <dbReference type="PIRSR" id="PIRSR038061-1"/>
    </source>
</evidence>
<keyword evidence="3 13" id="KW-0813">Transport</keyword>
<keyword evidence="19" id="KW-1185">Reference proteome</keyword>
<reference evidence="20" key="1">
    <citation type="submission" date="2025-08" db="UniProtKB">
        <authorList>
            <consortium name="RefSeq"/>
        </authorList>
    </citation>
    <scope>IDENTIFICATION</scope>
    <source>
        <tissue evidence="20">Spleen</tissue>
    </source>
</reference>
<gene>
    <name evidence="20" type="primary">KCNK7</name>
</gene>
<evidence type="ECO:0000256" key="12">
    <source>
        <dbReference type="ARBA" id="ARBA00023303"/>
    </source>
</evidence>
<evidence type="ECO:0000256" key="9">
    <source>
        <dbReference type="ARBA" id="ARBA00023065"/>
    </source>
</evidence>
<organism evidence="19 20">
    <name type="scientific">Phascolarctos cinereus</name>
    <name type="common">Koala</name>
    <dbReference type="NCBI Taxonomy" id="38626"/>
    <lineage>
        <taxon>Eukaryota</taxon>
        <taxon>Metazoa</taxon>
        <taxon>Chordata</taxon>
        <taxon>Craniata</taxon>
        <taxon>Vertebrata</taxon>
        <taxon>Euteleostomi</taxon>
        <taxon>Mammalia</taxon>
        <taxon>Metatheria</taxon>
        <taxon>Diprotodontia</taxon>
        <taxon>Phascolarctidae</taxon>
        <taxon>Phascolarctos</taxon>
    </lineage>
</organism>
<dbReference type="GO" id="GO:0005886">
    <property type="term" value="C:plasma membrane"/>
    <property type="evidence" value="ECO:0007669"/>
    <property type="project" value="TreeGrafter"/>
</dbReference>
<evidence type="ECO:0000256" key="13">
    <source>
        <dbReference type="PIRNR" id="PIRNR038061"/>
    </source>
</evidence>
<evidence type="ECO:0000256" key="2">
    <source>
        <dbReference type="ARBA" id="ARBA00006666"/>
    </source>
</evidence>
<dbReference type="GlyCosmos" id="A0A6P5IRX9">
    <property type="glycosylation" value="1 site, No reported glycans"/>
</dbReference>
<feature type="glycosylation site" description="N-linked (GlcNAc...) asparagine" evidence="14">
    <location>
        <position position="83"/>
    </location>
</feature>
<evidence type="ECO:0000256" key="6">
    <source>
        <dbReference type="ARBA" id="ARBA00022826"/>
    </source>
</evidence>
<dbReference type="Proteomes" id="UP000515140">
    <property type="component" value="Unplaced"/>
</dbReference>
<feature type="transmembrane region" description="Helical" evidence="17">
    <location>
        <begin position="92"/>
        <end position="113"/>
    </location>
</feature>
<dbReference type="InterPro" id="IPR005408">
    <property type="entry name" value="2pore_dom_K_chnl_TWIK"/>
</dbReference>
<dbReference type="PRINTS" id="PR01333">
    <property type="entry name" value="2POREKCHANEL"/>
</dbReference>
<feature type="domain" description="Potassium channel" evidence="18">
    <location>
        <begin position="181"/>
        <end position="256"/>
    </location>
</feature>
<comment type="subcellular location">
    <subcellularLocation>
        <location evidence="1">Membrane</location>
        <topology evidence="1">Multi-pass membrane protein</topology>
    </subcellularLocation>
</comment>
<dbReference type="PANTHER" id="PTHR11003:SF31">
    <property type="entry name" value="POTASSIUM CHANNEL SUBFAMILY K MEMBER 7"/>
    <property type="match status" value="1"/>
</dbReference>
<feature type="region of interest" description="Disordered" evidence="16">
    <location>
        <begin position="298"/>
        <end position="320"/>
    </location>
</feature>
<keyword evidence="6 13" id="KW-0631">Potassium channel</keyword>
<keyword evidence="4 13" id="KW-0633">Potassium transport</keyword>
<evidence type="ECO:0000313" key="19">
    <source>
        <dbReference type="Proteomes" id="UP000515140"/>
    </source>
</evidence>
<dbReference type="PANTHER" id="PTHR11003">
    <property type="entry name" value="POTASSIUM CHANNEL, SUBFAMILY K"/>
    <property type="match status" value="1"/>
</dbReference>
<feature type="transmembrane region" description="Helical" evidence="17">
    <location>
        <begin position="12"/>
        <end position="31"/>
    </location>
</feature>
<sequence length="320" mass="34366">MLGMGPGARYWLLLACYLAYLLLGSAVFMVIEGPPEHRLREQLLGHLAAFQADHRDCLSPDKLEALLEVVLRAQTYGVSALGNATEPENWDFASALFFAVSILTTTGYGHTALLSDGGKAFCVGFAGLGLPAGLVLATVLHQHLLRPLHSLAIWAAARCGLAPARVPWLQASLLSLTVGAIFVLLPTLVLWSQEDGWSLLNACYFCFMSLSTIGLGDMVPGQDRHPALYWLSQLALICYLLLGLLTLLLTLETVSELKEVQAVVAFFSYSISKSPEDQTGIVTQDALTLSNCPPPTTFPGTDQHPLSCPTELGVSPSSTV</sequence>
<protein>
    <recommendedName>
        <fullName evidence="13">Potassium channel subfamily K member</fullName>
    </recommendedName>
</protein>
<evidence type="ECO:0000256" key="3">
    <source>
        <dbReference type="ARBA" id="ARBA00022448"/>
    </source>
</evidence>
<comment type="similarity">
    <text evidence="2 15">Belongs to the two pore domain potassium channel (TC 1.A.1.8) family.</text>
</comment>
<dbReference type="CTD" id="10089"/>
<dbReference type="FunCoup" id="A0A6P5IRX9">
    <property type="interactions" value="138"/>
</dbReference>
<keyword evidence="11" id="KW-0325">Glycoprotein</keyword>
<dbReference type="KEGG" id="pcw:110195403"/>
<feature type="transmembrane region" description="Helical" evidence="17">
    <location>
        <begin position="171"/>
        <end position="191"/>
    </location>
</feature>
<keyword evidence="9 13" id="KW-0406">Ion transport</keyword>
<accession>A0A6P5IRX9</accession>
<dbReference type="GO" id="GO:0022841">
    <property type="term" value="F:potassium ion leak channel activity"/>
    <property type="evidence" value="ECO:0007669"/>
    <property type="project" value="TreeGrafter"/>
</dbReference>
<feature type="transmembrane region" description="Helical" evidence="17">
    <location>
        <begin position="120"/>
        <end position="140"/>
    </location>
</feature>
<evidence type="ECO:0000256" key="8">
    <source>
        <dbReference type="ARBA" id="ARBA00022989"/>
    </source>
</evidence>
<evidence type="ECO:0000256" key="1">
    <source>
        <dbReference type="ARBA" id="ARBA00004141"/>
    </source>
</evidence>
<dbReference type="Gene3D" id="1.10.287.70">
    <property type="match status" value="1"/>
</dbReference>
<evidence type="ECO:0000256" key="4">
    <source>
        <dbReference type="ARBA" id="ARBA00022538"/>
    </source>
</evidence>
<evidence type="ECO:0000256" key="7">
    <source>
        <dbReference type="ARBA" id="ARBA00022958"/>
    </source>
</evidence>
<feature type="domain" description="Potassium channel" evidence="18">
    <location>
        <begin position="71"/>
        <end position="141"/>
    </location>
</feature>
<dbReference type="SUPFAM" id="SSF81324">
    <property type="entry name" value="Voltage-gated potassium channels"/>
    <property type="match status" value="2"/>
</dbReference>
<evidence type="ECO:0000256" key="17">
    <source>
        <dbReference type="SAM" id="Phobius"/>
    </source>
</evidence>
<keyword evidence="8 17" id="KW-1133">Transmembrane helix</keyword>
<dbReference type="RefSeq" id="XP_020823818.1">
    <property type="nucleotide sequence ID" value="XM_020968159.1"/>
</dbReference>
<keyword evidence="7 13" id="KW-0630">Potassium</keyword>
<evidence type="ECO:0000256" key="11">
    <source>
        <dbReference type="ARBA" id="ARBA00023180"/>
    </source>
</evidence>
<evidence type="ECO:0000256" key="10">
    <source>
        <dbReference type="ARBA" id="ARBA00023136"/>
    </source>
</evidence>